<comment type="domain">
    <text evidence="10">The DHHC domain is required for palmitoyltransferase activity.</text>
</comment>
<keyword evidence="3 10" id="KW-0812">Transmembrane</keyword>
<dbReference type="Proteomes" id="UP001140011">
    <property type="component" value="Unassembled WGS sequence"/>
</dbReference>
<evidence type="ECO:0000256" key="6">
    <source>
        <dbReference type="ARBA" id="ARBA00023139"/>
    </source>
</evidence>
<evidence type="ECO:0000313" key="13">
    <source>
        <dbReference type="EMBL" id="KAJ2751582.1"/>
    </source>
</evidence>
<dbReference type="InterPro" id="IPR001594">
    <property type="entry name" value="Palmitoyltrfase_DHHC"/>
</dbReference>
<evidence type="ECO:0000256" key="3">
    <source>
        <dbReference type="ARBA" id="ARBA00022692"/>
    </source>
</evidence>
<evidence type="ECO:0000259" key="12">
    <source>
        <dbReference type="Pfam" id="PF01529"/>
    </source>
</evidence>
<keyword evidence="6" id="KW-0564">Palmitate</keyword>
<proteinExistence type="inferred from homology"/>
<keyword evidence="2 10" id="KW-0808">Transferase</keyword>
<feature type="compositionally biased region" description="Acidic residues" evidence="11">
    <location>
        <begin position="192"/>
        <end position="204"/>
    </location>
</feature>
<dbReference type="InterPro" id="IPR039859">
    <property type="entry name" value="PFA4/ZDH16/20/ERF2-like"/>
</dbReference>
<keyword evidence="8 10" id="KW-0012">Acyltransferase</keyword>
<evidence type="ECO:0000256" key="1">
    <source>
        <dbReference type="ARBA" id="ARBA00004141"/>
    </source>
</evidence>
<keyword evidence="4 10" id="KW-1133">Transmembrane helix</keyword>
<dbReference type="OrthoDB" id="9909019at2759"/>
<dbReference type="PANTHER" id="PTHR12246">
    <property type="entry name" value="PALMITOYLTRANSFERASE ZDHHC16"/>
    <property type="match status" value="1"/>
</dbReference>
<evidence type="ECO:0000313" key="14">
    <source>
        <dbReference type="Proteomes" id="UP001140011"/>
    </source>
</evidence>
<evidence type="ECO:0000256" key="4">
    <source>
        <dbReference type="ARBA" id="ARBA00022989"/>
    </source>
</evidence>
<evidence type="ECO:0000256" key="8">
    <source>
        <dbReference type="ARBA" id="ARBA00023315"/>
    </source>
</evidence>
<comment type="catalytic activity">
    <reaction evidence="9 10">
        <text>L-cysteinyl-[protein] + hexadecanoyl-CoA = S-hexadecanoyl-L-cysteinyl-[protein] + CoA</text>
        <dbReference type="Rhea" id="RHEA:36683"/>
        <dbReference type="Rhea" id="RHEA-COMP:10131"/>
        <dbReference type="Rhea" id="RHEA-COMP:11032"/>
        <dbReference type="ChEBI" id="CHEBI:29950"/>
        <dbReference type="ChEBI" id="CHEBI:57287"/>
        <dbReference type="ChEBI" id="CHEBI:57379"/>
        <dbReference type="ChEBI" id="CHEBI:74151"/>
        <dbReference type="EC" id="2.3.1.225"/>
    </reaction>
</comment>
<gene>
    <name evidence="13" type="primary">PFA3</name>
    <name evidence="13" type="ORF">GGI19_004386</name>
</gene>
<dbReference type="GO" id="GO:0016020">
    <property type="term" value="C:membrane"/>
    <property type="evidence" value="ECO:0007669"/>
    <property type="project" value="UniProtKB-SubCell"/>
</dbReference>
<name>A0A9W8LAL4_9FUNG</name>
<dbReference type="GO" id="GO:0019706">
    <property type="term" value="F:protein-cysteine S-palmitoyltransferase activity"/>
    <property type="evidence" value="ECO:0007669"/>
    <property type="project" value="UniProtKB-EC"/>
</dbReference>
<dbReference type="EC" id="2.3.1.225" evidence="10"/>
<reference evidence="13" key="1">
    <citation type="submission" date="2022-07" db="EMBL/GenBank/DDBJ databases">
        <title>Phylogenomic reconstructions and comparative analyses of Kickxellomycotina fungi.</title>
        <authorList>
            <person name="Reynolds N.K."/>
            <person name="Stajich J.E."/>
            <person name="Barry K."/>
            <person name="Grigoriev I.V."/>
            <person name="Crous P."/>
            <person name="Smith M.E."/>
        </authorList>
    </citation>
    <scope>NUCLEOTIDE SEQUENCE</scope>
    <source>
        <strain evidence="13">BCRC 34297</strain>
    </source>
</reference>
<evidence type="ECO:0000256" key="10">
    <source>
        <dbReference type="RuleBase" id="RU079119"/>
    </source>
</evidence>
<evidence type="ECO:0000256" key="9">
    <source>
        <dbReference type="ARBA" id="ARBA00048048"/>
    </source>
</evidence>
<evidence type="ECO:0000256" key="5">
    <source>
        <dbReference type="ARBA" id="ARBA00023136"/>
    </source>
</evidence>
<evidence type="ECO:0000256" key="11">
    <source>
        <dbReference type="SAM" id="MobiDB-lite"/>
    </source>
</evidence>
<evidence type="ECO:0000256" key="2">
    <source>
        <dbReference type="ARBA" id="ARBA00022679"/>
    </source>
</evidence>
<feature type="transmembrane region" description="Helical" evidence="10">
    <location>
        <begin position="127"/>
        <end position="148"/>
    </location>
</feature>
<protein>
    <recommendedName>
        <fullName evidence="10">Palmitoyltransferase</fullName>
        <ecNumber evidence="10">2.3.1.225</ecNumber>
    </recommendedName>
</protein>
<comment type="subcellular location">
    <subcellularLocation>
        <location evidence="1">Membrane</location>
        <topology evidence="1">Multi-pass membrane protein</topology>
    </subcellularLocation>
</comment>
<feature type="transmembrane region" description="Helical" evidence="10">
    <location>
        <begin position="272"/>
        <end position="296"/>
    </location>
</feature>
<feature type="transmembrane region" description="Helical" evidence="10">
    <location>
        <begin position="90"/>
        <end position="115"/>
    </location>
</feature>
<keyword evidence="7" id="KW-0449">Lipoprotein</keyword>
<evidence type="ECO:0000256" key="7">
    <source>
        <dbReference type="ARBA" id="ARBA00023288"/>
    </source>
</evidence>
<dbReference type="PROSITE" id="PS50216">
    <property type="entry name" value="DHHC"/>
    <property type="match status" value="1"/>
</dbReference>
<organism evidence="13 14">
    <name type="scientific">Coemansia pectinata</name>
    <dbReference type="NCBI Taxonomy" id="1052879"/>
    <lineage>
        <taxon>Eukaryota</taxon>
        <taxon>Fungi</taxon>
        <taxon>Fungi incertae sedis</taxon>
        <taxon>Zoopagomycota</taxon>
        <taxon>Kickxellomycotina</taxon>
        <taxon>Kickxellomycetes</taxon>
        <taxon>Kickxellales</taxon>
        <taxon>Kickxellaceae</taxon>
        <taxon>Coemansia</taxon>
    </lineage>
</organism>
<comment type="caution">
    <text evidence="13">The sequence shown here is derived from an EMBL/GenBank/DDBJ whole genome shotgun (WGS) entry which is preliminary data.</text>
</comment>
<feature type="region of interest" description="Disordered" evidence="11">
    <location>
        <begin position="175"/>
        <end position="204"/>
    </location>
</feature>
<dbReference type="Pfam" id="PF01529">
    <property type="entry name" value="DHHC"/>
    <property type="match status" value="1"/>
</dbReference>
<dbReference type="AlphaFoldDB" id="A0A9W8LAL4"/>
<comment type="similarity">
    <text evidence="10">Belongs to the DHHC palmitoyltransferase family.</text>
</comment>
<sequence>MVDPVAHNIDVQEAVTVDGSGMLVANEHLRTRIRLMGPDGLPLKATGAAVAPVLNIPSQSSRDVTTEAVSDDSSWDSVYRIRFPWNRHKVFRALGFFPVAFTLGLMLWSAFVYALSVIPLVARSSRLLAALCSVFTTALWVLTTWSYVNCVFLSPGAPAGLAAPGDGSYTRVSAVNGTSRTESNDSQHYADYSDDSEYSDDEGPLTEEQVRRAELVYSITVRDNGQPRFCLKCNGPKPDRTHHCSVCGSCVLKMDHHCPWLNNCVGFRTQKAFVLFLTYGCLYCVLIFVPSVTFFFREMAELSDDTEISINFIFLVIMSCVFALALLMFAAYHVYLLLTNTTTIESYEKTNYRVEARQRGTRTKYINLFDMGPRKNFIQVFGSSWFMWLVPTNTAMGDGMRFPISFEGYNELRQNID</sequence>
<keyword evidence="14" id="KW-1185">Reference proteome</keyword>
<dbReference type="EMBL" id="JANBUH010000382">
    <property type="protein sequence ID" value="KAJ2751582.1"/>
    <property type="molecule type" value="Genomic_DNA"/>
</dbReference>
<feature type="compositionally biased region" description="Polar residues" evidence="11">
    <location>
        <begin position="175"/>
        <end position="187"/>
    </location>
</feature>
<keyword evidence="5 10" id="KW-0472">Membrane</keyword>
<accession>A0A9W8LAL4</accession>
<feature type="domain" description="Palmitoyltransferase DHHC" evidence="12">
    <location>
        <begin position="225"/>
        <end position="349"/>
    </location>
</feature>
<feature type="transmembrane region" description="Helical" evidence="10">
    <location>
        <begin position="308"/>
        <end position="338"/>
    </location>
</feature>